<feature type="transmembrane region" description="Helical" evidence="1">
    <location>
        <begin position="86"/>
        <end position="105"/>
    </location>
</feature>
<dbReference type="PANTHER" id="PTHR30273">
    <property type="entry name" value="PERIPLASMIC SIGNAL SENSOR AND SIGMA FACTOR ACTIVATOR FECR-RELATED"/>
    <property type="match status" value="1"/>
</dbReference>
<organism evidence="3 4">
    <name type="scientific">Sphingobacterium thalpophilum</name>
    <dbReference type="NCBI Taxonomy" id="259"/>
    <lineage>
        <taxon>Bacteria</taxon>
        <taxon>Pseudomonadati</taxon>
        <taxon>Bacteroidota</taxon>
        <taxon>Sphingobacteriia</taxon>
        <taxon>Sphingobacteriales</taxon>
        <taxon>Sphingobacteriaceae</taxon>
        <taxon>Sphingobacterium</taxon>
    </lineage>
</organism>
<sequence>MNKDNLKALYCRYLRGECNRNEEKLLQLLLPDLLEREFFSFEEVLDVVEGMELEAAETEAVFSRILSDSSPIIPMRKKPFTMLRRIAAVLLFVLLSMGAVFYYTFQKDRTYMVYSNPGPFVKTIVLPDSTRVVLASHATLTQISDFKTSDLRKVRLSGEAFFEVRKDPAKAFVVESKTNFEVRVLGTAFNLIDLPGKGQLVLSKGLVRVRKANREAVVVPGQKAEYTAGRGFDIEAVDTLAFSSWKSGLKYFDKQVLSDLVADLERLYGVNLHLDPAYSHKTYSGYLPVDSLDKTILILNKAYKTTIIYKK</sequence>
<dbReference type="RefSeq" id="WP_028072542.1">
    <property type="nucleotide sequence ID" value="NZ_CP141191.1"/>
</dbReference>
<accession>A0A4U9UNB2</accession>
<evidence type="ECO:0000259" key="2">
    <source>
        <dbReference type="Pfam" id="PF04773"/>
    </source>
</evidence>
<gene>
    <name evidence="3" type="ORF">NCTC11429_00799</name>
</gene>
<name>A0A4U9UNB2_9SPHI</name>
<dbReference type="KEGG" id="stha:NCTC11429_00799"/>
<dbReference type="Pfam" id="PF04773">
    <property type="entry name" value="FecR"/>
    <property type="match status" value="1"/>
</dbReference>
<evidence type="ECO:0000313" key="4">
    <source>
        <dbReference type="Proteomes" id="UP000308196"/>
    </source>
</evidence>
<evidence type="ECO:0000313" key="3">
    <source>
        <dbReference type="EMBL" id="VTR31244.1"/>
    </source>
</evidence>
<dbReference type="Gene3D" id="2.60.120.1440">
    <property type="match status" value="1"/>
</dbReference>
<keyword evidence="1" id="KW-1133">Transmembrane helix</keyword>
<protein>
    <submittedName>
        <fullName evidence="3">Fec operon regulator FecR</fullName>
    </submittedName>
</protein>
<feature type="domain" description="FecR protein" evidence="2">
    <location>
        <begin position="123"/>
        <end position="208"/>
    </location>
</feature>
<keyword evidence="1" id="KW-0812">Transmembrane</keyword>
<dbReference type="EMBL" id="LR590484">
    <property type="protein sequence ID" value="VTR31244.1"/>
    <property type="molecule type" value="Genomic_DNA"/>
</dbReference>
<dbReference type="InterPro" id="IPR012373">
    <property type="entry name" value="Ferrdict_sens_TM"/>
</dbReference>
<dbReference type="GO" id="GO:0016989">
    <property type="term" value="F:sigma factor antagonist activity"/>
    <property type="evidence" value="ECO:0007669"/>
    <property type="project" value="TreeGrafter"/>
</dbReference>
<keyword evidence="1" id="KW-0472">Membrane</keyword>
<dbReference type="STRING" id="1123265.GCA_000686625_02951"/>
<proteinExistence type="predicted"/>
<dbReference type="GeneID" id="78461589"/>
<dbReference type="PANTHER" id="PTHR30273:SF2">
    <property type="entry name" value="PROTEIN FECR"/>
    <property type="match status" value="1"/>
</dbReference>
<dbReference type="AlphaFoldDB" id="A0A4U9UNB2"/>
<dbReference type="Proteomes" id="UP000308196">
    <property type="component" value="Chromosome"/>
</dbReference>
<dbReference type="InterPro" id="IPR006860">
    <property type="entry name" value="FecR"/>
</dbReference>
<evidence type="ECO:0000256" key="1">
    <source>
        <dbReference type="SAM" id="Phobius"/>
    </source>
</evidence>
<dbReference type="Gene3D" id="3.55.50.30">
    <property type="match status" value="1"/>
</dbReference>
<reference evidence="3 4" key="1">
    <citation type="submission" date="2019-05" db="EMBL/GenBank/DDBJ databases">
        <authorList>
            <consortium name="Pathogen Informatics"/>
        </authorList>
    </citation>
    <scope>NUCLEOTIDE SEQUENCE [LARGE SCALE GENOMIC DNA]</scope>
    <source>
        <strain evidence="3 4">NCTC11429</strain>
    </source>
</reference>